<reference evidence="1 2" key="1">
    <citation type="submission" date="2019-04" db="EMBL/GenBank/DDBJ databases">
        <title>Microbes associate with the intestines of laboratory mice.</title>
        <authorList>
            <person name="Navarre W."/>
            <person name="Wong E."/>
            <person name="Huang K."/>
            <person name="Tropini C."/>
            <person name="Ng K."/>
            <person name="Yu B."/>
        </authorList>
    </citation>
    <scope>NUCLEOTIDE SEQUENCE [LARGE SCALE GENOMIC DNA]</scope>
    <source>
        <strain evidence="1 2">NM61_E11</strain>
    </source>
</reference>
<comment type="caution">
    <text evidence="1">The sequence shown here is derived from an EMBL/GenBank/DDBJ whole genome shotgun (WGS) entry which is preliminary data.</text>
</comment>
<dbReference type="Proteomes" id="UP000309117">
    <property type="component" value="Unassembled WGS sequence"/>
</dbReference>
<proteinExistence type="predicted"/>
<dbReference type="AlphaFoldDB" id="A0A4S2BRX3"/>
<dbReference type="RefSeq" id="WP_135960254.1">
    <property type="nucleotide sequence ID" value="NZ_CAJSYX010000003.1"/>
</dbReference>
<protein>
    <submittedName>
        <fullName evidence="1">Uncharacterized protein</fullName>
    </submittedName>
</protein>
<accession>A0A4S2BRX3</accession>
<name>A0A4S2BRX3_9LACO</name>
<evidence type="ECO:0000313" key="2">
    <source>
        <dbReference type="Proteomes" id="UP000309117"/>
    </source>
</evidence>
<evidence type="ECO:0000313" key="1">
    <source>
        <dbReference type="EMBL" id="TGY16824.1"/>
    </source>
</evidence>
<gene>
    <name evidence="1" type="ORF">E5351_02180</name>
</gene>
<organism evidence="1 2">
    <name type="scientific">Lactobacillus intestinalis</name>
    <dbReference type="NCBI Taxonomy" id="151781"/>
    <lineage>
        <taxon>Bacteria</taxon>
        <taxon>Bacillati</taxon>
        <taxon>Bacillota</taxon>
        <taxon>Bacilli</taxon>
        <taxon>Lactobacillales</taxon>
        <taxon>Lactobacillaceae</taxon>
        <taxon>Lactobacillus</taxon>
    </lineage>
</organism>
<dbReference type="EMBL" id="SRYV01000003">
    <property type="protein sequence ID" value="TGY16824.1"/>
    <property type="molecule type" value="Genomic_DNA"/>
</dbReference>
<sequence length="89" mass="10665">MKLISIKQAEKLLKKSIKTNKPRKITFLTKKKDRSLTIKTTTDFYFLTEKGYCNQVKKLNFNNLDDKHIVNAAFKREFPRSHWVYLIEK</sequence>